<evidence type="ECO:0000259" key="1">
    <source>
        <dbReference type="Pfam" id="PF06048"/>
    </source>
</evidence>
<dbReference type="Pfam" id="PF06048">
    <property type="entry name" value="DUF927"/>
    <property type="match status" value="1"/>
</dbReference>
<accession>A0A1I5ENN8</accession>
<evidence type="ECO:0000313" key="3">
    <source>
        <dbReference type="EMBL" id="SFO12976.1"/>
    </source>
</evidence>
<gene>
    <name evidence="3" type="ORF">SAMN04489757_11040</name>
</gene>
<dbReference type="OrthoDB" id="158067at2"/>
<protein>
    <recommendedName>
        <fullName evidence="5">DUF927 domain-containing protein</fullName>
    </recommendedName>
</protein>
<dbReference type="InterPro" id="IPR009270">
    <property type="entry name" value="DUF927"/>
</dbReference>
<keyword evidence="4" id="KW-1185">Reference proteome</keyword>
<dbReference type="Pfam" id="PF18662">
    <property type="entry name" value="HTH_56"/>
    <property type="match status" value="1"/>
</dbReference>
<proteinExistence type="predicted"/>
<dbReference type="Proteomes" id="UP000198806">
    <property type="component" value="Unassembled WGS sequence"/>
</dbReference>
<dbReference type="STRING" id="1527.SAMN04489757_11040"/>
<dbReference type="AlphaFoldDB" id="A0A1I5ENN8"/>
<dbReference type="RefSeq" id="WP_091685748.1">
    <property type="nucleotide sequence ID" value="NZ_BAABFM010000061.1"/>
</dbReference>
<reference evidence="3 4" key="1">
    <citation type="submission" date="2016-10" db="EMBL/GenBank/DDBJ databases">
        <authorList>
            <person name="de Groot N.N."/>
        </authorList>
    </citation>
    <scope>NUCLEOTIDE SEQUENCE [LARGE SCALE GENOMIC DNA]</scope>
    <source>
        <strain evidence="3 4">DSM 1283</strain>
    </source>
</reference>
<evidence type="ECO:0008006" key="5">
    <source>
        <dbReference type="Google" id="ProtNLM"/>
    </source>
</evidence>
<feature type="domain" description="DUF927" evidence="1">
    <location>
        <begin position="105"/>
        <end position="360"/>
    </location>
</feature>
<sequence>MENISVKYFTKAEFNTEEPYRLLFQLRNNRFKYNQIFTTLSENASDVGFKGFGRMFKAFTEERADKGVVIDNITKFEGQEMELKTGEWIADDFGVRRCNDRNGEDIACVHPIMPVERLVNIDTGIEKLKIAFRKGNTWRKEIYDRRTLASANNILDLANNGVAVTSENSRYLVRYIHDIENLNYDIIPQKSSVGRLGWINDGFSPYIKDLIFDGENNFKKIFNAIKTKGSFDEWLKVARDVRATNSPARIVLAASFASVLVKVLGKLNFMVHLWGSTETGKTLSLFLASSVWANPGEDGFIQTFNGTQVGIELLEGFLNNLPLIMDEFQLVKDKKMFENTVYMICEGIGRLRGKKTGGLQDTPTWKNCTLTSGESPITNNSSGGGAVNRIIEMECKTKLFHNAPEVADIVRRNYGHAGKAFVLLLNNDFAKSMAMKLYKEFYDSLRGDSTEKQTMAAAMILTADTLATKWIFTDDNPLKVEDIEQYLHSKESVDVCARGYEYLKDMLAVNQYKFFEPGKAPISEYWGTVSGGKINIIKSIYEKICNEGGYDPKAIASWMKQRSYTETSEDREYKRVSINGSKKWCVCIKETR</sequence>
<evidence type="ECO:0000259" key="2">
    <source>
        <dbReference type="Pfam" id="PF18662"/>
    </source>
</evidence>
<evidence type="ECO:0000313" key="4">
    <source>
        <dbReference type="Proteomes" id="UP000198806"/>
    </source>
</evidence>
<feature type="domain" description="Cch helix turn helix" evidence="2">
    <location>
        <begin position="494"/>
        <end position="587"/>
    </location>
</feature>
<dbReference type="InterPro" id="IPR040538">
    <property type="entry name" value="Cch_HTH"/>
</dbReference>
<name>A0A1I5ENN8_9FIRM</name>
<organism evidence="3 4">
    <name type="scientific">Anaerocolumna aminovalerica</name>
    <dbReference type="NCBI Taxonomy" id="1527"/>
    <lineage>
        <taxon>Bacteria</taxon>
        <taxon>Bacillati</taxon>
        <taxon>Bacillota</taxon>
        <taxon>Clostridia</taxon>
        <taxon>Lachnospirales</taxon>
        <taxon>Lachnospiraceae</taxon>
        <taxon>Anaerocolumna</taxon>
    </lineage>
</organism>
<dbReference type="EMBL" id="FOWD01000010">
    <property type="protein sequence ID" value="SFO12976.1"/>
    <property type="molecule type" value="Genomic_DNA"/>
</dbReference>